<reference evidence="8" key="1">
    <citation type="journal article" date="2019" name="Int. J. Syst. Evol. Microbiol.">
        <title>The Global Catalogue of Microorganisms (GCM) 10K type strain sequencing project: providing services to taxonomists for standard genome sequencing and annotation.</title>
        <authorList>
            <consortium name="The Broad Institute Genomics Platform"/>
            <consortium name="The Broad Institute Genome Sequencing Center for Infectious Disease"/>
            <person name="Wu L."/>
            <person name="Ma J."/>
        </authorList>
    </citation>
    <scope>NUCLEOTIDE SEQUENCE [LARGE SCALE GENOMIC DNA]</scope>
    <source>
        <strain evidence="8">CGMCC 1.15419</strain>
    </source>
</reference>
<sequence length="316" mass="34252">MVIAIPVRNEAERLPQLLRALVAAALQSALPVTVVVLANNCTDHSADILRSFAHPLLRLEVHEITLSDPNAGLARRLAMDLAARTGALMLTTDGDAAPDPHWIAAAIHAATAGADLICGRIEADCRHVLATPSGRRVAEAETAYGKLQHEIRHAMDLLDGRQGSSRPHYIESGASMAIRADCYRLIGGLPKVRSSEDRALVHHAEAQGLIVRYAEDMLATVSGRLHGRAEGGMAETLLYRMQEEDPVADQSMLPVPVLADLWSQAIARRSLHYPSRAHPVGVRLRASDLEAGLPELGRLVEQTVRPQLLMQQERAA</sequence>
<accession>A0ABQ1VM99</accession>
<dbReference type="Gene3D" id="3.90.550.10">
    <property type="entry name" value="Spore Coat Polysaccharide Biosynthesis Protein SpsA, Chain A"/>
    <property type="match status" value="1"/>
</dbReference>
<dbReference type="SUPFAM" id="SSF53448">
    <property type="entry name" value="Nucleotide-diphospho-sugar transferases"/>
    <property type="match status" value="1"/>
</dbReference>
<dbReference type="PANTHER" id="PTHR43646:SF2">
    <property type="entry name" value="GLYCOSYLTRANSFERASE 2-LIKE DOMAIN-CONTAINING PROTEIN"/>
    <property type="match status" value="1"/>
</dbReference>
<evidence type="ECO:0000256" key="1">
    <source>
        <dbReference type="ARBA" id="ARBA00004236"/>
    </source>
</evidence>
<name>A0ABQ1VM99_9RHOB</name>
<comment type="caution">
    <text evidence="7">The sequence shown here is derived from an EMBL/GenBank/DDBJ whole genome shotgun (WGS) entry which is preliminary data.</text>
</comment>
<dbReference type="Pfam" id="PF00535">
    <property type="entry name" value="Glycos_transf_2"/>
    <property type="match status" value="1"/>
</dbReference>
<evidence type="ECO:0000256" key="4">
    <source>
        <dbReference type="ARBA" id="ARBA00022679"/>
    </source>
</evidence>
<dbReference type="InterPro" id="IPR001173">
    <property type="entry name" value="Glyco_trans_2-like"/>
</dbReference>
<dbReference type="Proteomes" id="UP000640509">
    <property type="component" value="Unassembled WGS sequence"/>
</dbReference>
<keyword evidence="8" id="KW-1185">Reference proteome</keyword>
<evidence type="ECO:0000256" key="2">
    <source>
        <dbReference type="ARBA" id="ARBA00022475"/>
    </source>
</evidence>
<dbReference type="InterPro" id="IPR029044">
    <property type="entry name" value="Nucleotide-diphossugar_trans"/>
</dbReference>
<keyword evidence="4" id="KW-0808">Transferase</keyword>
<protein>
    <recommendedName>
        <fullName evidence="6">Glycosyltransferase 2-like domain-containing protein</fullName>
    </recommendedName>
</protein>
<gene>
    <name evidence="7" type="ORF">GCM10011402_29680</name>
</gene>
<proteinExistence type="predicted"/>
<feature type="domain" description="Glycosyltransferase 2-like" evidence="6">
    <location>
        <begin position="3"/>
        <end position="137"/>
    </location>
</feature>
<keyword evidence="2" id="KW-1003">Cell membrane</keyword>
<comment type="subcellular location">
    <subcellularLocation>
        <location evidence="1">Cell membrane</location>
    </subcellularLocation>
</comment>
<dbReference type="RefSeq" id="WP_188716003.1">
    <property type="nucleotide sequence ID" value="NZ_BMIV01000012.1"/>
</dbReference>
<keyword evidence="3" id="KW-0328">Glycosyltransferase</keyword>
<evidence type="ECO:0000313" key="8">
    <source>
        <dbReference type="Proteomes" id="UP000640509"/>
    </source>
</evidence>
<evidence type="ECO:0000256" key="3">
    <source>
        <dbReference type="ARBA" id="ARBA00022676"/>
    </source>
</evidence>
<keyword evidence="5" id="KW-0472">Membrane</keyword>
<evidence type="ECO:0000313" key="7">
    <source>
        <dbReference type="EMBL" id="GGF75075.1"/>
    </source>
</evidence>
<dbReference type="PANTHER" id="PTHR43646">
    <property type="entry name" value="GLYCOSYLTRANSFERASE"/>
    <property type="match status" value="1"/>
</dbReference>
<dbReference type="EMBL" id="BMIV01000012">
    <property type="protein sequence ID" value="GGF75075.1"/>
    <property type="molecule type" value="Genomic_DNA"/>
</dbReference>
<evidence type="ECO:0000259" key="6">
    <source>
        <dbReference type="Pfam" id="PF00535"/>
    </source>
</evidence>
<organism evidence="7 8">
    <name type="scientific">Paracoccus acridae</name>
    <dbReference type="NCBI Taxonomy" id="1795310"/>
    <lineage>
        <taxon>Bacteria</taxon>
        <taxon>Pseudomonadati</taxon>
        <taxon>Pseudomonadota</taxon>
        <taxon>Alphaproteobacteria</taxon>
        <taxon>Rhodobacterales</taxon>
        <taxon>Paracoccaceae</taxon>
        <taxon>Paracoccus</taxon>
    </lineage>
</organism>
<evidence type="ECO:0000256" key="5">
    <source>
        <dbReference type="ARBA" id="ARBA00023136"/>
    </source>
</evidence>